<organism evidence="1 2">
    <name type="scientific">Glossina austeni</name>
    <name type="common">Savannah tsetse fly</name>
    <dbReference type="NCBI Taxonomy" id="7395"/>
    <lineage>
        <taxon>Eukaryota</taxon>
        <taxon>Metazoa</taxon>
        <taxon>Ecdysozoa</taxon>
        <taxon>Arthropoda</taxon>
        <taxon>Hexapoda</taxon>
        <taxon>Insecta</taxon>
        <taxon>Pterygota</taxon>
        <taxon>Neoptera</taxon>
        <taxon>Endopterygota</taxon>
        <taxon>Diptera</taxon>
        <taxon>Brachycera</taxon>
        <taxon>Muscomorpha</taxon>
        <taxon>Hippoboscoidea</taxon>
        <taxon>Glossinidae</taxon>
        <taxon>Glossina</taxon>
    </lineage>
</organism>
<reference evidence="1" key="1">
    <citation type="submission" date="2020-05" db="UniProtKB">
        <authorList>
            <consortium name="EnsemblMetazoa"/>
        </authorList>
    </citation>
    <scope>IDENTIFICATION</scope>
    <source>
        <strain evidence="1">TTRI</strain>
    </source>
</reference>
<dbReference type="VEuPathDB" id="VectorBase:GAUT002339"/>
<dbReference type="Proteomes" id="UP000078200">
    <property type="component" value="Unassembled WGS sequence"/>
</dbReference>
<dbReference type="EnsemblMetazoa" id="GAUT002339-RA">
    <property type="protein sequence ID" value="GAUT002339-PA"/>
    <property type="gene ID" value="GAUT002339"/>
</dbReference>
<name>A0A1A9UEM5_GLOAU</name>
<accession>A0A1A9UEM5</accession>
<evidence type="ECO:0000313" key="1">
    <source>
        <dbReference type="EnsemblMetazoa" id="GAUT002339-PA"/>
    </source>
</evidence>
<sequence>MTDCKSTRNVQAFDGGNKANLFAQFIRHIISGLVQSQSGVTIRYLIGISSTSLIIGYRLFLKTNHGSGDNFINDSRPEEIILAPGGLRQESCKKACTVEGK</sequence>
<keyword evidence="2" id="KW-1185">Reference proteome</keyword>
<proteinExistence type="predicted"/>
<dbReference type="AlphaFoldDB" id="A0A1A9UEM5"/>
<protein>
    <submittedName>
        <fullName evidence="1">Uncharacterized protein</fullName>
    </submittedName>
</protein>
<evidence type="ECO:0000313" key="2">
    <source>
        <dbReference type="Proteomes" id="UP000078200"/>
    </source>
</evidence>